<accession>A0ABQ7UKB2</accession>
<dbReference type="EMBL" id="JAIVGD010000019">
    <property type="protein sequence ID" value="KAH0750050.1"/>
    <property type="molecule type" value="Genomic_DNA"/>
</dbReference>
<reference evidence="1 2" key="1">
    <citation type="journal article" date="2021" name="bioRxiv">
        <title>Chromosome-scale and haplotype-resolved genome assembly of a tetraploid potato cultivar.</title>
        <authorList>
            <person name="Sun H."/>
            <person name="Jiao W.-B."/>
            <person name="Krause K."/>
            <person name="Campoy J.A."/>
            <person name="Goel M."/>
            <person name="Folz-Donahue K."/>
            <person name="Kukat C."/>
            <person name="Huettel B."/>
            <person name="Schneeberger K."/>
        </authorList>
    </citation>
    <scope>NUCLEOTIDE SEQUENCE [LARGE SCALE GENOMIC DNA]</scope>
    <source>
        <strain evidence="1">SolTubOtavaFocal</strain>
        <tissue evidence="1">Leaves</tissue>
    </source>
</reference>
<gene>
    <name evidence="1" type="ORF">KY290_029282</name>
</gene>
<comment type="caution">
    <text evidence="1">The sequence shown here is derived from an EMBL/GenBank/DDBJ whole genome shotgun (WGS) entry which is preliminary data.</text>
</comment>
<evidence type="ECO:0000313" key="2">
    <source>
        <dbReference type="Proteomes" id="UP000826656"/>
    </source>
</evidence>
<evidence type="ECO:0000313" key="1">
    <source>
        <dbReference type="EMBL" id="KAH0750050.1"/>
    </source>
</evidence>
<organism evidence="1 2">
    <name type="scientific">Solanum tuberosum</name>
    <name type="common">Potato</name>
    <dbReference type="NCBI Taxonomy" id="4113"/>
    <lineage>
        <taxon>Eukaryota</taxon>
        <taxon>Viridiplantae</taxon>
        <taxon>Streptophyta</taxon>
        <taxon>Embryophyta</taxon>
        <taxon>Tracheophyta</taxon>
        <taxon>Spermatophyta</taxon>
        <taxon>Magnoliopsida</taxon>
        <taxon>eudicotyledons</taxon>
        <taxon>Gunneridae</taxon>
        <taxon>Pentapetalae</taxon>
        <taxon>asterids</taxon>
        <taxon>lamiids</taxon>
        <taxon>Solanales</taxon>
        <taxon>Solanaceae</taxon>
        <taxon>Solanoideae</taxon>
        <taxon>Solaneae</taxon>
        <taxon>Solanum</taxon>
    </lineage>
</organism>
<name>A0ABQ7UKB2_SOLTU</name>
<keyword evidence="2" id="KW-1185">Reference proteome</keyword>
<sequence>MNRYYSLEHNTDANVSIHCHTNECRTQVAWLNDYAPMGQAYFFESYTVASFNCGTKFPS</sequence>
<dbReference type="Proteomes" id="UP000826656">
    <property type="component" value="Unassembled WGS sequence"/>
</dbReference>
<proteinExistence type="predicted"/>
<protein>
    <submittedName>
        <fullName evidence="1">Uncharacterized protein</fullName>
    </submittedName>
</protein>